<keyword evidence="2" id="KW-0472">Membrane</keyword>
<name>A0ABQ7PH22_9HYPO</name>
<feature type="region of interest" description="Disordered" evidence="1">
    <location>
        <begin position="91"/>
        <end position="110"/>
    </location>
</feature>
<keyword evidence="4" id="KW-1185">Reference proteome</keyword>
<organism evidence="3 4">
    <name type="scientific">Claviceps arundinis</name>
    <dbReference type="NCBI Taxonomy" id="1623583"/>
    <lineage>
        <taxon>Eukaryota</taxon>
        <taxon>Fungi</taxon>
        <taxon>Dikarya</taxon>
        <taxon>Ascomycota</taxon>
        <taxon>Pezizomycotina</taxon>
        <taxon>Sordariomycetes</taxon>
        <taxon>Hypocreomycetidae</taxon>
        <taxon>Hypocreales</taxon>
        <taxon>Clavicipitaceae</taxon>
        <taxon>Claviceps</taxon>
    </lineage>
</organism>
<feature type="compositionally biased region" description="Low complexity" evidence="1">
    <location>
        <begin position="305"/>
        <end position="315"/>
    </location>
</feature>
<gene>
    <name evidence="3" type="ORF">E4U57_007411</name>
</gene>
<evidence type="ECO:0000313" key="4">
    <source>
        <dbReference type="Proteomes" id="UP000742024"/>
    </source>
</evidence>
<accession>A0ABQ7PH22</accession>
<feature type="compositionally biased region" description="Basic and acidic residues" evidence="1">
    <location>
        <begin position="344"/>
        <end position="369"/>
    </location>
</feature>
<feature type="compositionally biased region" description="Low complexity" evidence="1">
    <location>
        <begin position="267"/>
        <end position="277"/>
    </location>
</feature>
<feature type="region of interest" description="Disordered" evidence="1">
    <location>
        <begin position="170"/>
        <end position="217"/>
    </location>
</feature>
<evidence type="ECO:0000313" key="3">
    <source>
        <dbReference type="EMBL" id="KAG5961819.1"/>
    </source>
</evidence>
<feature type="transmembrane region" description="Helical" evidence="2">
    <location>
        <begin position="135"/>
        <end position="160"/>
    </location>
</feature>
<reference evidence="3 4" key="1">
    <citation type="journal article" date="2020" name="bioRxiv">
        <title>Whole genome comparisons of ergot fungi reveals the divergence and evolution of species within the genus Claviceps are the result of varying mechanisms driving genome evolution and host range expansion.</title>
        <authorList>
            <person name="Wyka S.A."/>
            <person name="Mondo S.J."/>
            <person name="Liu M."/>
            <person name="Dettman J."/>
            <person name="Nalam V."/>
            <person name="Broders K.D."/>
        </authorList>
    </citation>
    <scope>NUCLEOTIDE SEQUENCE [LARGE SCALE GENOMIC DNA]</scope>
    <source>
        <strain evidence="3 4">LM583</strain>
    </source>
</reference>
<evidence type="ECO:0000256" key="2">
    <source>
        <dbReference type="SAM" id="Phobius"/>
    </source>
</evidence>
<feature type="region of interest" description="Disordered" evidence="1">
    <location>
        <begin position="48"/>
        <end position="76"/>
    </location>
</feature>
<keyword evidence="2" id="KW-1133">Transmembrane helix</keyword>
<keyword evidence="2" id="KW-0812">Transmembrane</keyword>
<sequence>MSICPPGYRHYVCIWDEYECAHWNPCSRIPAFLIPQLTRPRIPTNTMALSEASSTSLPSPSPSRKTDSGVTHTIPNSSVVTVTRHTVVFSEAPRSTESSSSVEAAPSTSLCSKCTPTPILTSSPSSNESKRGGTLSVGAIAGAATGAAIIITILFILVFVSRRRKKHRASCDASEADTLGSDSGATGSEKLSSTKDGLSRMSSDPFAPFGGRVDKPHYSYRPSTGTFELDGVAITAVELPATSIPEVPDTVKTVIAAPDKASEPDTVDTAAAAPDEASGPDTVKTAARAPDKASEPRTAPPTPEPAATLASPSSPQGKIAYNFNTKADAGANARSFDRTGLSSKESHAKQKQLAMERKATTKPLADDSRGSAASSRV</sequence>
<dbReference type="Proteomes" id="UP000742024">
    <property type="component" value="Unassembled WGS sequence"/>
</dbReference>
<evidence type="ECO:0000256" key="1">
    <source>
        <dbReference type="SAM" id="MobiDB-lite"/>
    </source>
</evidence>
<comment type="caution">
    <text evidence="3">The sequence shown here is derived from an EMBL/GenBank/DDBJ whole genome shotgun (WGS) entry which is preliminary data.</text>
</comment>
<feature type="compositionally biased region" description="Polar residues" evidence="1">
    <location>
        <begin position="180"/>
        <end position="202"/>
    </location>
</feature>
<dbReference type="EMBL" id="SRPR01000075">
    <property type="protein sequence ID" value="KAG5961819.1"/>
    <property type="molecule type" value="Genomic_DNA"/>
</dbReference>
<feature type="compositionally biased region" description="Low complexity" evidence="1">
    <location>
        <begin position="48"/>
        <end position="58"/>
    </location>
</feature>
<feature type="region of interest" description="Disordered" evidence="1">
    <location>
        <begin position="258"/>
        <end position="377"/>
    </location>
</feature>
<proteinExistence type="predicted"/>
<protein>
    <submittedName>
        <fullName evidence="3">Uncharacterized protein</fullName>
    </submittedName>
</protein>